<proteinExistence type="predicted"/>
<dbReference type="Proteomes" id="UP000178870">
    <property type="component" value="Unassembled WGS sequence"/>
</dbReference>
<gene>
    <name evidence="2" type="ORF">A2803_01185</name>
</gene>
<dbReference type="InterPro" id="IPR011055">
    <property type="entry name" value="Dup_hybrid_motif"/>
</dbReference>
<organism evidence="2 3">
    <name type="scientific">Candidatus Woesebacteria bacterium RIFCSPHIGHO2_01_FULL_44_21</name>
    <dbReference type="NCBI Taxonomy" id="1802503"/>
    <lineage>
        <taxon>Bacteria</taxon>
        <taxon>Candidatus Woeseibacteriota</taxon>
    </lineage>
</organism>
<dbReference type="Gene3D" id="2.70.70.10">
    <property type="entry name" value="Glucose Permease (Domain IIA)"/>
    <property type="match status" value="1"/>
</dbReference>
<evidence type="ECO:0000313" key="2">
    <source>
        <dbReference type="EMBL" id="OGM32656.1"/>
    </source>
</evidence>
<dbReference type="SUPFAM" id="SSF51261">
    <property type="entry name" value="Duplicated hybrid motif"/>
    <property type="match status" value="1"/>
</dbReference>
<name>A0A1F7YZ74_9BACT</name>
<keyword evidence="1" id="KW-0812">Transmembrane</keyword>
<dbReference type="EMBL" id="MGGP01000013">
    <property type="protein sequence ID" value="OGM32656.1"/>
    <property type="molecule type" value="Genomic_DNA"/>
</dbReference>
<dbReference type="AlphaFoldDB" id="A0A1F7YZ74"/>
<reference evidence="2 3" key="1">
    <citation type="journal article" date="2016" name="Nat. Commun.">
        <title>Thousands of microbial genomes shed light on interconnected biogeochemical processes in an aquifer system.</title>
        <authorList>
            <person name="Anantharaman K."/>
            <person name="Brown C.T."/>
            <person name="Hug L.A."/>
            <person name="Sharon I."/>
            <person name="Castelle C.J."/>
            <person name="Probst A.J."/>
            <person name="Thomas B.C."/>
            <person name="Singh A."/>
            <person name="Wilkins M.J."/>
            <person name="Karaoz U."/>
            <person name="Brodie E.L."/>
            <person name="Williams K.H."/>
            <person name="Hubbard S.S."/>
            <person name="Banfield J.F."/>
        </authorList>
    </citation>
    <scope>NUCLEOTIDE SEQUENCE [LARGE SCALE GENOMIC DNA]</scope>
</reference>
<keyword evidence="1" id="KW-1133">Transmembrane helix</keyword>
<keyword evidence="1" id="KW-0472">Membrane</keyword>
<accession>A0A1F7YZ74</accession>
<dbReference type="CDD" id="cd12797">
    <property type="entry name" value="M23_peptidase"/>
    <property type="match status" value="1"/>
</dbReference>
<evidence type="ECO:0000256" key="1">
    <source>
        <dbReference type="SAM" id="Phobius"/>
    </source>
</evidence>
<evidence type="ECO:0000313" key="3">
    <source>
        <dbReference type="Proteomes" id="UP000178870"/>
    </source>
</evidence>
<protein>
    <submittedName>
        <fullName evidence="2">Uncharacterized protein</fullName>
    </submittedName>
</protein>
<comment type="caution">
    <text evidence="2">The sequence shown here is derived from an EMBL/GenBank/DDBJ whole genome shotgun (WGS) entry which is preliminary data.</text>
</comment>
<feature type="transmembrane region" description="Helical" evidence="1">
    <location>
        <begin position="6"/>
        <end position="26"/>
    </location>
</feature>
<sequence length="251" mass="27259">MPQKGFAAIVVIVGILAVVALILVALKAPGSPQVNQVNYVQTNPASNSDEPPLKLKSIGVNFSDFKFTKERLQFNRLFMDYGFVIPADTSSTNKDKANPQPTFVVPLGTPARSLVDGVVAAIPTLWSGDFSVQVTADGKMQKWIYETEHLINLKVKVGDKVTAGQIVGEVSDFNNGAPEGFGAVEMGILKGGNPPEHVCPFAFLDESIKEETLTKIKALYISWEDYIGDETVYDEDSYQFPGCLTLDPIEG</sequence>